<feature type="region of interest" description="Disordered" evidence="1">
    <location>
        <begin position="1"/>
        <end position="20"/>
    </location>
</feature>
<name>A0ABP8M6F5_9BACT</name>
<comment type="caution">
    <text evidence="2">The sequence shown here is derived from an EMBL/GenBank/DDBJ whole genome shotgun (WGS) entry which is preliminary data.</text>
</comment>
<keyword evidence="3" id="KW-1185">Reference proteome</keyword>
<gene>
    <name evidence="2" type="ORF">GCM10023156_04850</name>
</gene>
<evidence type="ECO:0000256" key="1">
    <source>
        <dbReference type="SAM" id="MobiDB-lite"/>
    </source>
</evidence>
<reference evidence="3" key="1">
    <citation type="journal article" date="2019" name="Int. J. Syst. Evol. Microbiol.">
        <title>The Global Catalogue of Microorganisms (GCM) 10K type strain sequencing project: providing services to taxonomists for standard genome sequencing and annotation.</title>
        <authorList>
            <consortium name="The Broad Institute Genomics Platform"/>
            <consortium name="The Broad Institute Genome Sequencing Center for Infectious Disease"/>
            <person name="Wu L."/>
            <person name="Ma J."/>
        </authorList>
    </citation>
    <scope>NUCLEOTIDE SEQUENCE [LARGE SCALE GENOMIC DNA]</scope>
    <source>
        <strain evidence="3">JCM 17759</strain>
    </source>
</reference>
<accession>A0ABP8M6F5</accession>
<evidence type="ECO:0000313" key="2">
    <source>
        <dbReference type="EMBL" id="GAA4445350.1"/>
    </source>
</evidence>
<dbReference type="EMBL" id="BAABGA010000007">
    <property type="protein sequence ID" value="GAA4445350.1"/>
    <property type="molecule type" value="Genomic_DNA"/>
</dbReference>
<dbReference type="Proteomes" id="UP001500840">
    <property type="component" value="Unassembled WGS sequence"/>
</dbReference>
<protein>
    <submittedName>
        <fullName evidence="2">Uncharacterized protein</fullName>
    </submittedName>
</protein>
<evidence type="ECO:0000313" key="3">
    <source>
        <dbReference type="Proteomes" id="UP001500840"/>
    </source>
</evidence>
<sequence length="104" mass="11786">MGRLDQVVRQLPPPAYRSRSPTELMDPHAFVVVCELDTGIVCYQHDGRWARILNGNAETHIPFATNADAISFIRSTITVHPALECSLFDSTKTFIDRYFKTHLP</sequence>
<proteinExistence type="predicted"/>
<organism evidence="2 3">
    <name type="scientific">Novipirellula rosea</name>
    <dbReference type="NCBI Taxonomy" id="1031540"/>
    <lineage>
        <taxon>Bacteria</taxon>
        <taxon>Pseudomonadati</taxon>
        <taxon>Planctomycetota</taxon>
        <taxon>Planctomycetia</taxon>
        <taxon>Pirellulales</taxon>
        <taxon>Pirellulaceae</taxon>
        <taxon>Novipirellula</taxon>
    </lineage>
</organism>